<accession>A0A1B5KVV4</accession>
<proteinExistence type="predicted"/>
<gene>
    <name evidence="1" type="ORF">UVI_02029050</name>
</gene>
<sequence length="40" mass="4191">MAHSEIDQLAINTIRLLAGLNNVQADATFNSNSGHPGAPM</sequence>
<protein>
    <recommendedName>
        <fullName evidence="3">Transketolase signature 1 domain-containing protein</fullName>
    </recommendedName>
</protein>
<evidence type="ECO:0000313" key="1">
    <source>
        <dbReference type="EMBL" id="GAO14680.1"/>
    </source>
</evidence>
<comment type="caution">
    <text evidence="1">The sequence shown here is derived from an EMBL/GenBank/DDBJ whole genome shotgun (WGS) entry which is preliminary data.</text>
</comment>
<organism evidence="1 2">
    <name type="scientific">Ustilaginoidea virens</name>
    <name type="common">Rice false smut fungus</name>
    <name type="synonym">Villosiclava virens</name>
    <dbReference type="NCBI Taxonomy" id="1159556"/>
    <lineage>
        <taxon>Eukaryota</taxon>
        <taxon>Fungi</taxon>
        <taxon>Dikarya</taxon>
        <taxon>Ascomycota</taxon>
        <taxon>Pezizomycotina</taxon>
        <taxon>Sordariomycetes</taxon>
        <taxon>Hypocreomycetidae</taxon>
        <taxon>Hypocreales</taxon>
        <taxon>Clavicipitaceae</taxon>
        <taxon>Ustilaginoidea</taxon>
    </lineage>
</organism>
<evidence type="ECO:0008006" key="3">
    <source>
        <dbReference type="Google" id="ProtNLM"/>
    </source>
</evidence>
<dbReference type="AlphaFoldDB" id="A0A1B5KVV4"/>
<name>A0A1B5KVV4_USTVR</name>
<evidence type="ECO:0000313" key="2">
    <source>
        <dbReference type="Proteomes" id="UP000054053"/>
    </source>
</evidence>
<reference evidence="2" key="1">
    <citation type="journal article" date="2016" name="Genome Announc.">
        <title>Genome sequence of Ustilaginoidea virens IPU010, a rice pathogenic fungus causing false smut.</title>
        <authorList>
            <person name="Kumagai T."/>
            <person name="Ishii T."/>
            <person name="Terai G."/>
            <person name="Umemura M."/>
            <person name="Machida M."/>
            <person name="Asai K."/>
        </authorList>
    </citation>
    <scope>NUCLEOTIDE SEQUENCE [LARGE SCALE GENOMIC DNA]</scope>
    <source>
        <strain evidence="2">IPU010</strain>
    </source>
</reference>
<dbReference type="Proteomes" id="UP000054053">
    <property type="component" value="Unassembled WGS sequence"/>
</dbReference>
<dbReference type="EMBL" id="BBTG02000012">
    <property type="protein sequence ID" value="GAO14680.1"/>
    <property type="molecule type" value="Genomic_DNA"/>
</dbReference>